<dbReference type="InterPro" id="IPR059141">
    <property type="entry name" value="Beta-prop_Nup120_160"/>
</dbReference>
<evidence type="ECO:0000259" key="8">
    <source>
        <dbReference type="Pfam" id="PF23354"/>
    </source>
</evidence>
<dbReference type="Pfam" id="PF23347">
    <property type="entry name" value="TPR_Nup160_C"/>
    <property type="match status" value="1"/>
</dbReference>
<evidence type="ECO:0000313" key="11">
    <source>
        <dbReference type="Proteomes" id="UP000014760"/>
    </source>
</evidence>
<feature type="domain" description="Nucleoporin Nup120/160 beta-propeller" evidence="5">
    <location>
        <begin position="41"/>
        <end position="526"/>
    </location>
</feature>
<evidence type="ECO:0000313" key="9">
    <source>
        <dbReference type="EMBL" id="ELT87837.1"/>
    </source>
</evidence>
<feature type="region of interest" description="Disordered" evidence="4">
    <location>
        <begin position="1102"/>
        <end position="1121"/>
    </location>
</feature>
<dbReference type="EnsemblMetazoa" id="CapteT178964">
    <property type="protein sequence ID" value="CapteP178964"/>
    <property type="gene ID" value="CapteG178964"/>
</dbReference>
<dbReference type="GO" id="GO:0005643">
    <property type="term" value="C:nuclear pore"/>
    <property type="evidence" value="ECO:0007669"/>
    <property type="project" value="UniProtKB-ARBA"/>
</dbReference>
<reference evidence="11" key="1">
    <citation type="submission" date="2012-12" db="EMBL/GenBank/DDBJ databases">
        <authorList>
            <person name="Hellsten U."/>
            <person name="Grimwood J."/>
            <person name="Chapman J.A."/>
            <person name="Shapiro H."/>
            <person name="Aerts A."/>
            <person name="Otillar R.P."/>
            <person name="Terry A.Y."/>
            <person name="Boore J.L."/>
            <person name="Simakov O."/>
            <person name="Marletaz F."/>
            <person name="Cho S.-J."/>
            <person name="Edsinger-Gonzales E."/>
            <person name="Havlak P."/>
            <person name="Kuo D.-H."/>
            <person name="Larsson T."/>
            <person name="Lv J."/>
            <person name="Arendt D."/>
            <person name="Savage R."/>
            <person name="Osoegawa K."/>
            <person name="de Jong P."/>
            <person name="Lindberg D.R."/>
            <person name="Seaver E.C."/>
            <person name="Weisblat D.A."/>
            <person name="Putnam N.H."/>
            <person name="Grigoriev I.V."/>
            <person name="Rokhsar D.S."/>
        </authorList>
    </citation>
    <scope>NUCLEOTIDE SEQUENCE</scope>
    <source>
        <strain evidence="11">I ESC-2004</strain>
    </source>
</reference>
<dbReference type="InterPro" id="IPR056536">
    <property type="entry name" value="TPR_NUP160_C"/>
</dbReference>
<evidence type="ECO:0000256" key="4">
    <source>
        <dbReference type="SAM" id="MobiDB-lite"/>
    </source>
</evidence>
<evidence type="ECO:0008006" key="12">
    <source>
        <dbReference type="Google" id="ProtNLM"/>
    </source>
</evidence>
<dbReference type="FunCoup" id="R7T4C7">
    <property type="interactions" value="1515"/>
</dbReference>
<dbReference type="InterPro" id="IPR056535">
    <property type="entry name" value="TPR_NUP160_M"/>
</dbReference>
<reference evidence="10" key="3">
    <citation type="submission" date="2015-06" db="UniProtKB">
        <authorList>
            <consortium name="EnsemblMetazoa"/>
        </authorList>
    </citation>
    <scope>IDENTIFICATION</scope>
</reference>
<evidence type="ECO:0000259" key="7">
    <source>
        <dbReference type="Pfam" id="PF23347"/>
    </source>
</evidence>
<dbReference type="HOGENOM" id="CLU_005083_0_0_1"/>
<evidence type="ECO:0000313" key="10">
    <source>
        <dbReference type="EnsemblMetazoa" id="CapteP178964"/>
    </source>
</evidence>
<name>R7T4C7_CAPTE</name>
<reference evidence="9 11" key="2">
    <citation type="journal article" date="2013" name="Nature">
        <title>Insights into bilaterian evolution from three spiralian genomes.</title>
        <authorList>
            <person name="Simakov O."/>
            <person name="Marletaz F."/>
            <person name="Cho S.J."/>
            <person name="Edsinger-Gonzales E."/>
            <person name="Havlak P."/>
            <person name="Hellsten U."/>
            <person name="Kuo D.H."/>
            <person name="Larsson T."/>
            <person name="Lv J."/>
            <person name="Arendt D."/>
            <person name="Savage R."/>
            <person name="Osoegawa K."/>
            <person name="de Jong P."/>
            <person name="Grimwood J."/>
            <person name="Chapman J.A."/>
            <person name="Shapiro H."/>
            <person name="Aerts A."/>
            <person name="Otillar R.P."/>
            <person name="Terry A.Y."/>
            <person name="Boore J.L."/>
            <person name="Grigoriev I.V."/>
            <person name="Lindberg D.R."/>
            <person name="Seaver E.C."/>
            <person name="Weisblat D.A."/>
            <person name="Putnam N.H."/>
            <person name="Rokhsar D.S."/>
        </authorList>
    </citation>
    <scope>NUCLEOTIDE SEQUENCE</scope>
    <source>
        <strain evidence="9 11">I ESC-2004</strain>
    </source>
</reference>
<evidence type="ECO:0000256" key="1">
    <source>
        <dbReference type="ARBA" id="ARBA00004123"/>
    </source>
</evidence>
<dbReference type="Pfam" id="PF11715">
    <property type="entry name" value="Beta-prop_Nup120_160"/>
    <property type="match status" value="1"/>
</dbReference>
<dbReference type="EMBL" id="AMQN01015652">
    <property type="status" value="NOT_ANNOTATED_CDS"/>
    <property type="molecule type" value="Genomic_DNA"/>
</dbReference>
<dbReference type="GO" id="GO:0017056">
    <property type="term" value="F:structural constituent of nuclear pore"/>
    <property type="evidence" value="ECO:0007669"/>
    <property type="project" value="TreeGrafter"/>
</dbReference>
<dbReference type="STRING" id="283909.R7T4C7"/>
<keyword evidence="11" id="KW-1185">Reference proteome</keyword>
<feature type="domain" description="NUP160 C-terminal TPR" evidence="7">
    <location>
        <begin position="1134"/>
        <end position="1392"/>
    </location>
</feature>
<dbReference type="OrthoDB" id="67716at2759"/>
<dbReference type="PANTHER" id="PTHR21286:SF0">
    <property type="entry name" value="NUCLEAR PORE COMPLEX PROTEIN NUP160"/>
    <property type="match status" value="1"/>
</dbReference>
<proteinExistence type="predicted"/>
<keyword evidence="2" id="KW-0813">Transport</keyword>
<evidence type="ECO:0000259" key="6">
    <source>
        <dbReference type="Pfam" id="PF23345"/>
    </source>
</evidence>
<gene>
    <name evidence="9" type="ORF">CAPTEDRAFT_178964</name>
</gene>
<evidence type="ECO:0000259" key="5">
    <source>
        <dbReference type="Pfam" id="PF11715"/>
    </source>
</evidence>
<dbReference type="EMBL" id="KB312113">
    <property type="protein sequence ID" value="ELT87837.1"/>
    <property type="molecule type" value="Genomic_DNA"/>
</dbReference>
<dbReference type="InterPro" id="IPR056547">
    <property type="entry name" value="NUP160_helical"/>
</dbReference>
<dbReference type="Pfam" id="PF23345">
    <property type="entry name" value="NUP160_helical"/>
    <property type="match status" value="1"/>
</dbReference>
<comment type="subcellular location">
    <subcellularLocation>
        <location evidence="1">Nucleus</location>
    </subcellularLocation>
</comment>
<dbReference type="Proteomes" id="UP000014760">
    <property type="component" value="Unassembled WGS sequence"/>
</dbReference>
<accession>R7T4C7</accession>
<keyword evidence="3" id="KW-0539">Nucleus</keyword>
<dbReference type="PANTHER" id="PTHR21286">
    <property type="entry name" value="NUCLEAR PORE COMPLEX PROTEIN NUP160"/>
    <property type="match status" value="1"/>
</dbReference>
<protein>
    <recommendedName>
        <fullName evidence="12">Nuclear pore complex protein Nup160</fullName>
    </recommendedName>
</protein>
<evidence type="ECO:0000256" key="3">
    <source>
        <dbReference type="ARBA" id="ARBA00023242"/>
    </source>
</evidence>
<feature type="domain" description="NUP160 middle TPR" evidence="8">
    <location>
        <begin position="821"/>
        <end position="1088"/>
    </location>
</feature>
<sequence>MDFCFSLGSACDRSWESFHTKGGGGYAYKSSGSAGSPCRNRFIYWKINADTLELAEISLDFSLTSNSVRFRFTDSALLPDISVHESHSNVVVMVTTTRSVHRLLFPHPSRLQQKDQAVFSGSERSQSSIFTDSSMMRSKDPAHSYFLESSGVAFNVLTSASWLSQEGHAIFSLALSSGVVQLIQLPPLGSNAEVAVLELKHSSVMQRLWTGLVPQLFRGADGEAAVAQTLLLHPLGNDTFLFTLGRDLKLRMWSCSGGECVMATDMMDFIPNSTAIKKTGPPAGSKFILRKCVTSSSQSMTLGVFLSFLDKCQFCFFEPVSIGGRGQLRHISTLFGPQEELVDFGMCPDLVWTLWSTPEGKTMSRLAHTSRLTAGADRWSCVHSEAPLPLHVNVPEHLDARQCHMNEIFTPGRFTTQAILKAINIFRRAQDTTHLPDSIVPLNALRSEVASVVEYEIQRSASEYEMSHEEYMALQAQQWAKFYSCLVQYQHRGHQALGLVVDGSTGMVAMVRKEAVGFLRPCQTTEHMYLSPLSGGLANQIQILANLTEDGALCDDLAKLMACLSLLRDSLPQFSLFCFEQDLFYLQDPVQIASTVVSDFLADPNQVDQMWEECLSRVRLMEDFVQSIEALIHLLDLAQSPVGSDAGDAARQLGVHRLFTSQHGVTLICEAVSQMMRTRFDMAEDLLLTLTLILQLGDQTGMSVSDLERIKCDLLPRTATLVQTYHLLNWLCRTEATPVSAAQRESSLRQQEILGISAKGCNIPTRVSDQHCTLLELFMGSYGGDLVREELQRCAVFDEEPCPVWNEGIVPTILAVGQQIWPYSSFMLPEFLLIHCQYTALQEYVRLSQWCELNGSSRRFLLGVSYLNSNESHKAYNCFVEATLGASQEDFLLEVARPGASSGDVVNTRVLYYLKVLGLLEMFSEPLHVIELAKTAISLAEPDDPNLATLWSIIFKHELALGHNQAAYNTMLANPDSSRRKDCLREFLVVLCDRSELQTLVELPYRDRHVVLEDEVVSILQSRARAIDLNHHNYYQLLYAFHVFRSNYRKAGSIMYEYGMRLGRECGGLKGLQKQAKAYLAALNALRLVEENNAWIVKPMTNPMDEDDDLQNGPSGKDQYGVPTPVKRSIEVLELEAIEKEYILVHARLQLLQLDPEPSRMAGPTASANETLSLLVNSGLMDSAVNICKMFDLPMTPIFEGLTLRCVQLAENSDNYMQSDNDYTSDAWQWLKQNELPSCTAARDSSSTEHAWRMLHSYLSRYGSHDTKYHRCVLTCILSQGFPLPDWLVASYKRVNSAELLRLYLDYDLLDEAASLVLEMLDSVCGKGKEYFGLKTFLHTGAPAVWLPYTAIDQLLLALRDVRTEPHYTELFHTLNERLDKYFGLVEDISQQTSKAALSSAGWSY</sequence>
<dbReference type="Pfam" id="PF23354">
    <property type="entry name" value="TPR_NUP160_120_M"/>
    <property type="match status" value="1"/>
</dbReference>
<feature type="domain" description="NUP160 helical" evidence="6">
    <location>
        <begin position="550"/>
        <end position="778"/>
    </location>
</feature>
<evidence type="ECO:0000256" key="2">
    <source>
        <dbReference type="ARBA" id="ARBA00022448"/>
    </source>
</evidence>
<organism evidence="9">
    <name type="scientific">Capitella teleta</name>
    <name type="common">Polychaete worm</name>
    <dbReference type="NCBI Taxonomy" id="283909"/>
    <lineage>
        <taxon>Eukaryota</taxon>
        <taxon>Metazoa</taxon>
        <taxon>Spiralia</taxon>
        <taxon>Lophotrochozoa</taxon>
        <taxon>Annelida</taxon>
        <taxon>Polychaeta</taxon>
        <taxon>Sedentaria</taxon>
        <taxon>Scolecida</taxon>
        <taxon>Capitellidae</taxon>
        <taxon>Capitella</taxon>
    </lineage>
</organism>
<dbReference type="OMA" id="TLWKNNM"/>
<dbReference type="InterPro" id="IPR021717">
    <property type="entry name" value="Nucleoporin_Nup160"/>
</dbReference>